<dbReference type="InterPro" id="IPR000868">
    <property type="entry name" value="Isochorismatase-like_dom"/>
</dbReference>
<evidence type="ECO:0000313" key="4">
    <source>
        <dbReference type="Proteomes" id="UP000239415"/>
    </source>
</evidence>
<feature type="domain" description="Isochorismatase-like" evidence="2">
    <location>
        <begin position="44"/>
        <end position="198"/>
    </location>
</feature>
<dbReference type="EMBL" id="PVMZ01000041">
    <property type="protein sequence ID" value="PRX08207.1"/>
    <property type="molecule type" value="Genomic_DNA"/>
</dbReference>
<keyword evidence="1 3" id="KW-0378">Hydrolase</keyword>
<sequence>MELEADYAKAGFARRLGWGLRPAVLLVDPALAYTDPASPLFLTTGRKAAEAMARLAGAARSAGVPVLWTAVRFADESCSEAPLFAAKVPALKVFAAGNPLGGFAPPLTPAPGEQVVVKHYASAFAGTALAAWLASHSIDTLVVGGFSTSGCVRASALDALQHGFRPIVVRDACADRDGGPHENNLFDLDAKYADVIGLTEAEDALSRTNQSAPNRTTPAP</sequence>
<comment type="caution">
    <text evidence="3">The sequence shown here is derived from an EMBL/GenBank/DDBJ whole genome shotgun (WGS) entry which is preliminary data.</text>
</comment>
<dbReference type="InterPro" id="IPR036380">
    <property type="entry name" value="Isochorismatase-like_sf"/>
</dbReference>
<dbReference type="Gene3D" id="3.40.50.850">
    <property type="entry name" value="Isochorismatase-like"/>
    <property type="match status" value="1"/>
</dbReference>
<organism evidence="3 4">
    <name type="scientific">Actinoplanes italicus</name>
    <dbReference type="NCBI Taxonomy" id="113567"/>
    <lineage>
        <taxon>Bacteria</taxon>
        <taxon>Bacillati</taxon>
        <taxon>Actinomycetota</taxon>
        <taxon>Actinomycetes</taxon>
        <taxon>Micromonosporales</taxon>
        <taxon>Micromonosporaceae</taxon>
        <taxon>Actinoplanes</taxon>
    </lineage>
</organism>
<dbReference type="PANTHER" id="PTHR43540:SF1">
    <property type="entry name" value="ISOCHORISMATASE HYDROLASE"/>
    <property type="match status" value="1"/>
</dbReference>
<dbReference type="GO" id="GO:0016787">
    <property type="term" value="F:hydrolase activity"/>
    <property type="evidence" value="ECO:0007669"/>
    <property type="project" value="UniProtKB-KW"/>
</dbReference>
<evidence type="ECO:0000259" key="2">
    <source>
        <dbReference type="Pfam" id="PF00857"/>
    </source>
</evidence>
<dbReference type="RefSeq" id="WP_106330861.1">
    <property type="nucleotide sequence ID" value="NZ_BOMO01000191.1"/>
</dbReference>
<proteinExistence type="predicted"/>
<dbReference type="InterPro" id="IPR050272">
    <property type="entry name" value="Isochorismatase-like_hydrls"/>
</dbReference>
<dbReference type="Pfam" id="PF00857">
    <property type="entry name" value="Isochorismatase"/>
    <property type="match status" value="1"/>
</dbReference>
<dbReference type="PANTHER" id="PTHR43540">
    <property type="entry name" value="PEROXYUREIDOACRYLATE/UREIDOACRYLATE AMIDOHYDROLASE-RELATED"/>
    <property type="match status" value="1"/>
</dbReference>
<protein>
    <submittedName>
        <fullName evidence="3">Maleamate amidohydrolase</fullName>
    </submittedName>
</protein>
<accession>A0A2T0JKQ3</accession>
<evidence type="ECO:0000313" key="3">
    <source>
        <dbReference type="EMBL" id="PRX08207.1"/>
    </source>
</evidence>
<dbReference type="SUPFAM" id="SSF52499">
    <property type="entry name" value="Isochorismatase-like hydrolases"/>
    <property type="match status" value="1"/>
</dbReference>
<name>A0A2T0JKQ3_9ACTN</name>
<dbReference type="Proteomes" id="UP000239415">
    <property type="component" value="Unassembled WGS sequence"/>
</dbReference>
<reference evidence="3 4" key="1">
    <citation type="submission" date="2018-03" db="EMBL/GenBank/DDBJ databases">
        <title>Genomic Encyclopedia of Archaeal and Bacterial Type Strains, Phase II (KMG-II): from individual species to whole genera.</title>
        <authorList>
            <person name="Goeker M."/>
        </authorList>
    </citation>
    <scope>NUCLEOTIDE SEQUENCE [LARGE SCALE GENOMIC DNA]</scope>
    <source>
        <strain evidence="3 4">DSM 43146</strain>
    </source>
</reference>
<dbReference type="AlphaFoldDB" id="A0A2T0JKQ3"/>
<gene>
    <name evidence="3" type="ORF">CLV67_14122</name>
</gene>
<keyword evidence="4" id="KW-1185">Reference proteome</keyword>
<dbReference type="OrthoDB" id="7500697at2"/>
<evidence type="ECO:0000256" key="1">
    <source>
        <dbReference type="ARBA" id="ARBA00022801"/>
    </source>
</evidence>